<feature type="compositionally biased region" description="Basic and acidic residues" evidence="1">
    <location>
        <begin position="232"/>
        <end position="244"/>
    </location>
</feature>
<evidence type="ECO:0000259" key="2">
    <source>
        <dbReference type="Pfam" id="PF00174"/>
    </source>
</evidence>
<sequence length="342" mass="36897">MSRRLRLPPPHRRGFLTGVAGLLGATALTGCDQIAKAPWGRRSLEAGEDANLFVQRLLLTPASLAREFPESAISAYFKPNGTVDPEDRDYKALAAKSFEGFRLEVSGLVEHPQSLSLSELRGLPSRTQITRHDCVEGWSSIGKWTGVPLSELLNRAGLKPQARYIVFHCFDTMDYAGGGLEGGDQAGNESGQDAPAAENKPKAAAGLAWGGGDTGSSDAKAADTKATGHPGLSEKRAGQEDRTTETASGEGDAPQAGRPIRYYESIDLTDAFHPQTILAYAMNGQTLPVAHGAPLRLRLERQLGYKQAKYIRRIEVVESLAKLGDGKGGYWEDRGYEWYAGI</sequence>
<dbReference type="PROSITE" id="PS51257">
    <property type="entry name" value="PROKAR_LIPOPROTEIN"/>
    <property type="match status" value="1"/>
</dbReference>
<keyword evidence="4" id="KW-1185">Reference proteome</keyword>
<dbReference type="RefSeq" id="WP_238313129.1">
    <property type="nucleotide sequence ID" value="NZ_BPQV01000013.1"/>
</dbReference>
<protein>
    <submittedName>
        <fullName evidence="3">Protein-methionine-sulfoxide reductase catalytic subunit MsrP</fullName>
    </submittedName>
</protein>
<dbReference type="Pfam" id="PF00174">
    <property type="entry name" value="Oxidored_molyb"/>
    <property type="match status" value="2"/>
</dbReference>
<reference evidence="3" key="1">
    <citation type="journal article" date="2021" name="Front. Microbiol.">
        <title>Comprehensive Comparative Genomics and Phenotyping of Methylobacterium Species.</title>
        <authorList>
            <person name="Alessa O."/>
            <person name="Ogura Y."/>
            <person name="Fujitani Y."/>
            <person name="Takami H."/>
            <person name="Hayashi T."/>
            <person name="Sahin N."/>
            <person name="Tani A."/>
        </authorList>
    </citation>
    <scope>NUCLEOTIDE SEQUENCE</scope>
    <source>
        <strain evidence="3">NBRC 15689</strain>
    </source>
</reference>
<dbReference type="InterPro" id="IPR006311">
    <property type="entry name" value="TAT_signal"/>
</dbReference>
<dbReference type="PROSITE" id="PS51318">
    <property type="entry name" value="TAT"/>
    <property type="match status" value="1"/>
</dbReference>
<evidence type="ECO:0000256" key="1">
    <source>
        <dbReference type="SAM" id="MobiDB-lite"/>
    </source>
</evidence>
<accession>A0ABQ4TBN8</accession>
<evidence type="ECO:0000313" key="4">
    <source>
        <dbReference type="Proteomes" id="UP001055156"/>
    </source>
</evidence>
<evidence type="ECO:0000313" key="3">
    <source>
        <dbReference type="EMBL" id="GJE29013.1"/>
    </source>
</evidence>
<organism evidence="3 4">
    <name type="scientific">Methylobacterium organophilum</name>
    <dbReference type="NCBI Taxonomy" id="410"/>
    <lineage>
        <taxon>Bacteria</taxon>
        <taxon>Pseudomonadati</taxon>
        <taxon>Pseudomonadota</taxon>
        <taxon>Alphaproteobacteria</taxon>
        <taxon>Hyphomicrobiales</taxon>
        <taxon>Methylobacteriaceae</taxon>
        <taxon>Methylobacterium</taxon>
    </lineage>
</organism>
<dbReference type="Gene3D" id="3.90.420.10">
    <property type="entry name" value="Oxidoreductase, molybdopterin-binding domain"/>
    <property type="match status" value="1"/>
</dbReference>
<feature type="region of interest" description="Disordered" evidence="1">
    <location>
        <begin position="181"/>
        <end position="258"/>
    </location>
</feature>
<feature type="domain" description="Oxidoreductase molybdopterin-binding" evidence="2">
    <location>
        <begin position="251"/>
        <end position="318"/>
    </location>
</feature>
<reference evidence="3" key="2">
    <citation type="submission" date="2021-08" db="EMBL/GenBank/DDBJ databases">
        <authorList>
            <person name="Tani A."/>
            <person name="Ola A."/>
            <person name="Ogura Y."/>
            <person name="Katsura K."/>
            <person name="Hayashi T."/>
        </authorList>
    </citation>
    <scope>NUCLEOTIDE SEQUENCE</scope>
    <source>
        <strain evidence="3">NBRC 15689</strain>
    </source>
</reference>
<proteinExistence type="predicted"/>
<name>A0ABQ4TBN8_METOR</name>
<dbReference type="InterPro" id="IPR036374">
    <property type="entry name" value="OxRdtase_Mopterin-bd_sf"/>
</dbReference>
<dbReference type="EMBL" id="BPQV01000013">
    <property type="protein sequence ID" value="GJE29013.1"/>
    <property type="molecule type" value="Genomic_DNA"/>
</dbReference>
<dbReference type="PANTHER" id="PTHR43032:SF2">
    <property type="entry name" value="BLL0505 PROTEIN"/>
    <property type="match status" value="1"/>
</dbReference>
<feature type="compositionally biased region" description="Low complexity" evidence="1">
    <location>
        <begin position="194"/>
        <end position="207"/>
    </location>
</feature>
<dbReference type="SUPFAM" id="SSF56524">
    <property type="entry name" value="Oxidoreductase molybdopterin-binding domain"/>
    <property type="match status" value="2"/>
</dbReference>
<dbReference type="Proteomes" id="UP001055156">
    <property type="component" value="Unassembled WGS sequence"/>
</dbReference>
<gene>
    <name evidence="3" type="primary">msrP_2</name>
    <name evidence="3" type="ORF">LKMONMHP_3888</name>
</gene>
<feature type="domain" description="Oxidoreductase molybdopterin-binding" evidence="2">
    <location>
        <begin position="98"/>
        <end position="173"/>
    </location>
</feature>
<dbReference type="InterPro" id="IPR000572">
    <property type="entry name" value="OxRdtase_Mopterin-bd_dom"/>
</dbReference>
<dbReference type="PANTHER" id="PTHR43032">
    <property type="entry name" value="PROTEIN-METHIONINE-SULFOXIDE REDUCTASE"/>
    <property type="match status" value="1"/>
</dbReference>
<comment type="caution">
    <text evidence="3">The sequence shown here is derived from an EMBL/GenBank/DDBJ whole genome shotgun (WGS) entry which is preliminary data.</text>
</comment>